<proteinExistence type="predicted"/>
<dbReference type="PANTHER" id="PTHR30535:SF34">
    <property type="entry name" value="MOLYBDATE-BINDING PROTEIN MOLA"/>
    <property type="match status" value="1"/>
</dbReference>
<dbReference type="PROSITE" id="PS50983">
    <property type="entry name" value="FE_B12_PBP"/>
    <property type="match status" value="1"/>
</dbReference>
<dbReference type="Proteomes" id="UP001595533">
    <property type="component" value="Unassembled WGS sequence"/>
</dbReference>
<gene>
    <name evidence="4" type="ORF">ACFODZ_08445</name>
</gene>
<dbReference type="RefSeq" id="WP_109862359.1">
    <property type="nucleotide sequence ID" value="NZ_JBHRTS010000004.1"/>
</dbReference>
<dbReference type="NCBIfam" id="NF038402">
    <property type="entry name" value="TroA_like"/>
    <property type="match status" value="1"/>
</dbReference>
<dbReference type="Gene3D" id="3.40.50.1980">
    <property type="entry name" value="Nitrogenase molybdenum iron protein domain"/>
    <property type="match status" value="2"/>
</dbReference>
<dbReference type="Pfam" id="PF01497">
    <property type="entry name" value="Peripla_BP_2"/>
    <property type="match status" value="1"/>
</dbReference>
<dbReference type="PANTHER" id="PTHR30535">
    <property type="entry name" value="VITAMIN B12-BINDING PROTEIN"/>
    <property type="match status" value="1"/>
</dbReference>
<protein>
    <submittedName>
        <fullName evidence="4">Helical backbone metal receptor</fullName>
    </submittedName>
</protein>
<sequence length="263" mass="28861">MKSSLLILLFHVMIVSADDTQVSCITLSPHLTELVYSAGGGDLLAGVSAYSDYPDEATELPIIGDAFRLDLEQIKLLNPSIIFYWHQGTAAQVVRQLSDMGFNMVRVDIRTLADIPQAIRKIANMLGTTPVPETDQFAEALTALKAQATGQKTALIQISDKPIYTVGRDHWMSEAISTCGLLNVYDSLDAPAVAITLESAVLHNPQVIVTTMPFDQNSSLASWTQVEAIRKQQVVELEADHFTRPTLRLLLAIRQLCKAIQTN</sequence>
<dbReference type="InterPro" id="IPR054828">
    <property type="entry name" value="Vit_B12_bind_prot"/>
</dbReference>
<evidence type="ECO:0000256" key="1">
    <source>
        <dbReference type="ARBA" id="ARBA00022729"/>
    </source>
</evidence>
<evidence type="ECO:0000313" key="4">
    <source>
        <dbReference type="EMBL" id="MFC3194265.1"/>
    </source>
</evidence>
<keyword evidence="4" id="KW-0675">Receptor</keyword>
<dbReference type="SUPFAM" id="SSF53807">
    <property type="entry name" value="Helical backbone' metal receptor"/>
    <property type="match status" value="1"/>
</dbReference>
<evidence type="ECO:0000256" key="2">
    <source>
        <dbReference type="SAM" id="SignalP"/>
    </source>
</evidence>
<dbReference type="EMBL" id="JBHRTS010000004">
    <property type="protein sequence ID" value="MFC3194265.1"/>
    <property type="molecule type" value="Genomic_DNA"/>
</dbReference>
<evidence type="ECO:0000259" key="3">
    <source>
        <dbReference type="PROSITE" id="PS50983"/>
    </source>
</evidence>
<name>A0ABV7J851_9GAMM</name>
<feature type="chain" id="PRO_5046516300" evidence="2">
    <location>
        <begin position="18"/>
        <end position="263"/>
    </location>
</feature>
<feature type="signal peptide" evidence="2">
    <location>
        <begin position="1"/>
        <end position="17"/>
    </location>
</feature>
<accession>A0ABV7J851</accession>
<comment type="caution">
    <text evidence="4">The sequence shown here is derived from an EMBL/GenBank/DDBJ whole genome shotgun (WGS) entry which is preliminary data.</text>
</comment>
<feature type="domain" description="Fe/B12 periplasmic-binding" evidence="3">
    <location>
        <begin position="23"/>
        <end position="263"/>
    </location>
</feature>
<reference evidence="5" key="1">
    <citation type="journal article" date="2019" name="Int. J. Syst. Evol. Microbiol.">
        <title>The Global Catalogue of Microorganisms (GCM) 10K type strain sequencing project: providing services to taxonomists for standard genome sequencing and annotation.</title>
        <authorList>
            <consortium name="The Broad Institute Genomics Platform"/>
            <consortium name="The Broad Institute Genome Sequencing Center for Infectious Disease"/>
            <person name="Wu L."/>
            <person name="Ma J."/>
        </authorList>
    </citation>
    <scope>NUCLEOTIDE SEQUENCE [LARGE SCALE GENOMIC DNA]</scope>
    <source>
        <strain evidence="5">KCTC 42953</strain>
    </source>
</reference>
<dbReference type="InterPro" id="IPR050902">
    <property type="entry name" value="ABC_Transporter_SBP"/>
</dbReference>
<organism evidence="4 5">
    <name type="scientific">Marinicella sediminis</name>
    <dbReference type="NCBI Taxonomy" id="1792834"/>
    <lineage>
        <taxon>Bacteria</taxon>
        <taxon>Pseudomonadati</taxon>
        <taxon>Pseudomonadota</taxon>
        <taxon>Gammaproteobacteria</taxon>
        <taxon>Lysobacterales</taxon>
        <taxon>Marinicellaceae</taxon>
        <taxon>Marinicella</taxon>
    </lineage>
</organism>
<evidence type="ECO:0000313" key="5">
    <source>
        <dbReference type="Proteomes" id="UP001595533"/>
    </source>
</evidence>
<dbReference type="InterPro" id="IPR002491">
    <property type="entry name" value="ABC_transptr_periplasmic_BD"/>
</dbReference>
<keyword evidence="5" id="KW-1185">Reference proteome</keyword>
<keyword evidence="1 2" id="KW-0732">Signal</keyword>